<sequence>MEKRITRLNQMNNTSISLSFITPSSLQLHQFLPSTFTFPTHHSLRNRPLSTNCSLPPHPTTIPSTVTKVAAANDSSLAVKKKAADVSPELKGTSIFLIGLGSSLKTNLGKLLADVLRYYYFDSNSLVEEALGGASAAKSFRESDEKGFCESETEVLKQLSSMGRLVVCAGNGAVQSSTNLALLRHGISLLVDVPLDIVARDVVEDRGQFASFEISTPGSYPEVTKQLAALYSKYKDGYATADAVISLQKVASRLGYDNLDDITKEDMALEALGEIEKLTRVKKMMAEAARPF</sequence>
<dbReference type="Proteomes" id="UP000447434">
    <property type="component" value="Chromosome 2"/>
</dbReference>
<dbReference type="AlphaFoldDB" id="A0A6A4QY93"/>
<reference evidence="4" key="1">
    <citation type="journal article" date="2020" name="Nat. Commun.">
        <title>Genome sequence of the cluster root forming white lupin.</title>
        <authorList>
            <person name="Hufnagel B."/>
            <person name="Marques A."/>
            <person name="Soriano A."/>
            <person name="Marques L."/>
            <person name="Divol F."/>
            <person name="Doumas P."/>
            <person name="Sallet E."/>
            <person name="Mancinotti D."/>
            <person name="Carrere S."/>
            <person name="Marande W."/>
            <person name="Arribat S."/>
            <person name="Keller J."/>
            <person name="Huneau C."/>
            <person name="Blein T."/>
            <person name="Aime D."/>
            <person name="Laguerre M."/>
            <person name="Taylor J."/>
            <person name="Schubert V."/>
            <person name="Nelson M."/>
            <person name="Geu-Flores F."/>
            <person name="Crespi M."/>
            <person name="Gallardo-Guerrero K."/>
            <person name="Delaux P.-M."/>
            <person name="Salse J."/>
            <person name="Berges H."/>
            <person name="Guyot R."/>
            <person name="Gouzy J."/>
            <person name="Peret B."/>
        </authorList>
    </citation>
    <scope>NUCLEOTIDE SEQUENCE [LARGE SCALE GENOMIC DNA]</scope>
    <source>
        <strain evidence="4">cv. Amiga</strain>
    </source>
</reference>
<keyword evidence="3" id="KW-0808">Transferase</keyword>
<dbReference type="GO" id="GO:0005829">
    <property type="term" value="C:cytosol"/>
    <property type="evidence" value="ECO:0007669"/>
    <property type="project" value="TreeGrafter"/>
</dbReference>
<keyword evidence="3" id="KW-0378">Hydrolase</keyword>
<comment type="subcellular location">
    <subcellularLocation>
        <location evidence="1">Plastid</location>
        <location evidence="1">Chloroplast</location>
    </subcellularLocation>
</comment>
<proteinExistence type="inferred from homology"/>
<organism evidence="3 4">
    <name type="scientific">Lupinus albus</name>
    <name type="common">White lupine</name>
    <name type="synonym">Lupinus termis</name>
    <dbReference type="NCBI Taxonomy" id="3870"/>
    <lineage>
        <taxon>Eukaryota</taxon>
        <taxon>Viridiplantae</taxon>
        <taxon>Streptophyta</taxon>
        <taxon>Embryophyta</taxon>
        <taxon>Tracheophyta</taxon>
        <taxon>Spermatophyta</taxon>
        <taxon>Magnoliopsida</taxon>
        <taxon>eudicotyledons</taxon>
        <taxon>Gunneridae</taxon>
        <taxon>Pentapetalae</taxon>
        <taxon>rosids</taxon>
        <taxon>fabids</taxon>
        <taxon>Fabales</taxon>
        <taxon>Fabaceae</taxon>
        <taxon>Papilionoideae</taxon>
        <taxon>50 kb inversion clade</taxon>
        <taxon>genistoids sensu lato</taxon>
        <taxon>core genistoids</taxon>
        <taxon>Genisteae</taxon>
        <taxon>Lupinus</taxon>
    </lineage>
</organism>
<keyword evidence="4" id="KW-1185">Reference proteome</keyword>
<evidence type="ECO:0000313" key="4">
    <source>
        <dbReference type="Proteomes" id="UP000447434"/>
    </source>
</evidence>
<accession>A0A6A4QY93</accession>
<dbReference type="FunFam" id="3.40.50.300:FF:001033">
    <property type="entry name" value="Shikimate kinase 2, chloroplastic"/>
    <property type="match status" value="1"/>
</dbReference>
<name>A0A6A4QY93_LUPAL</name>
<gene>
    <name evidence="3" type="ORF">Lalb_Chr02g0156741</name>
</gene>
<evidence type="ECO:0000313" key="3">
    <source>
        <dbReference type="EMBL" id="KAE9619765.1"/>
    </source>
</evidence>
<dbReference type="GO" id="GO:0009507">
    <property type="term" value="C:chloroplast"/>
    <property type="evidence" value="ECO:0007669"/>
    <property type="project" value="UniProtKB-SubCell"/>
</dbReference>
<dbReference type="PANTHER" id="PTHR21087">
    <property type="entry name" value="SHIKIMATE KINASE"/>
    <property type="match status" value="1"/>
</dbReference>
<dbReference type="Gene3D" id="3.40.50.300">
    <property type="entry name" value="P-loop containing nucleotide triphosphate hydrolases"/>
    <property type="match status" value="1"/>
</dbReference>
<dbReference type="Pfam" id="PF01202">
    <property type="entry name" value="SKI"/>
    <property type="match status" value="1"/>
</dbReference>
<keyword evidence="3" id="KW-0418">Kinase</keyword>
<dbReference type="SUPFAM" id="SSF52540">
    <property type="entry name" value="P-loop containing nucleoside triphosphate hydrolases"/>
    <property type="match status" value="1"/>
</dbReference>
<dbReference type="InterPro" id="IPR027417">
    <property type="entry name" value="P-loop_NTPase"/>
</dbReference>
<protein>
    <submittedName>
        <fullName evidence="3">Putative P-loop containing nucleoside triphosphate hydrolase, shikimate kinase/gluconokinase</fullName>
    </submittedName>
</protein>
<comment type="similarity">
    <text evidence="2">Belongs to the shikimate kinase family.</text>
</comment>
<dbReference type="InterPro" id="IPR031322">
    <property type="entry name" value="Shikimate/glucono_kinase"/>
</dbReference>
<dbReference type="EMBL" id="WOCE01000002">
    <property type="protein sequence ID" value="KAE9619765.1"/>
    <property type="molecule type" value="Genomic_DNA"/>
</dbReference>
<dbReference type="GO" id="GO:0016787">
    <property type="term" value="F:hydrolase activity"/>
    <property type="evidence" value="ECO:0007669"/>
    <property type="project" value="UniProtKB-KW"/>
</dbReference>
<dbReference type="GO" id="GO:0016301">
    <property type="term" value="F:kinase activity"/>
    <property type="evidence" value="ECO:0007669"/>
    <property type="project" value="UniProtKB-KW"/>
</dbReference>
<comment type="caution">
    <text evidence="3">The sequence shown here is derived from an EMBL/GenBank/DDBJ whole genome shotgun (WGS) entry which is preliminary data.</text>
</comment>
<dbReference type="PRINTS" id="PR01100">
    <property type="entry name" value="SHIKIMTKNASE"/>
</dbReference>
<evidence type="ECO:0000256" key="2">
    <source>
        <dbReference type="ARBA" id="ARBA00006997"/>
    </source>
</evidence>
<dbReference type="PANTHER" id="PTHR21087:SF4">
    <property type="entry name" value="INACTIVE SHIKIMATE KINASE LIKE 1, CHLOROPLASTIC-RELATED"/>
    <property type="match status" value="1"/>
</dbReference>
<dbReference type="OrthoDB" id="197068at2759"/>
<evidence type="ECO:0000256" key="1">
    <source>
        <dbReference type="ARBA" id="ARBA00004229"/>
    </source>
</evidence>